<reference evidence="2 3" key="1">
    <citation type="journal article" date="2009" name="J. Bacteriol.">
        <title>Complete and draft genome sequences of six members of the Aquificales.</title>
        <authorList>
            <person name="Reysenbach A.L."/>
            <person name="Hamamura N."/>
            <person name="Podar M."/>
            <person name="Griffiths E."/>
            <person name="Ferreira S."/>
            <person name="Hochstein R."/>
            <person name="Heidelberg J."/>
            <person name="Johnson J."/>
            <person name="Mead D."/>
            <person name="Pohorille A."/>
            <person name="Sarmiento M."/>
            <person name="Schweighofer K."/>
            <person name="Seshadri R."/>
            <person name="Voytek M.A."/>
        </authorList>
    </citation>
    <scope>NUCLEOTIDE SEQUENCE [LARGE SCALE GENOMIC DNA]</scope>
    <source>
        <strain evidence="3">Az-Fu1 / DSM 15241 / OCM 825</strain>
    </source>
</reference>
<evidence type="ECO:0000313" key="3">
    <source>
        <dbReference type="Proteomes" id="UP000001369"/>
    </source>
</evidence>
<dbReference type="Pfam" id="PF09376">
    <property type="entry name" value="NurA"/>
    <property type="match status" value="1"/>
</dbReference>
<dbReference type="EMBL" id="CP001229">
    <property type="protein sequence ID" value="ACN99610.1"/>
    <property type="molecule type" value="Genomic_DNA"/>
</dbReference>
<organism evidence="2 3">
    <name type="scientific">Sulfurihydrogenibium azorense (strain DSM 15241 / OCM 825 / Az-Fu1)</name>
    <dbReference type="NCBI Taxonomy" id="204536"/>
    <lineage>
        <taxon>Bacteria</taxon>
        <taxon>Pseudomonadati</taxon>
        <taxon>Aquificota</taxon>
        <taxon>Aquificia</taxon>
        <taxon>Aquificales</taxon>
        <taxon>Hydrogenothermaceae</taxon>
        <taxon>Sulfurihydrogenibium</taxon>
    </lineage>
</organism>
<proteinExistence type="predicted"/>
<gene>
    <name evidence="2" type="ordered locus">SULAZ_1304</name>
</gene>
<dbReference type="eggNOG" id="COG1630">
    <property type="taxonomic scope" value="Bacteria"/>
</dbReference>
<dbReference type="STRING" id="204536.SULAZ_1304"/>
<dbReference type="OrthoDB" id="9947at2"/>
<sequence length="377" mass="43985">MVYKLLEVIRQKKSYILKYLENKESDISLQEIPSKWNSYTPEGKDVHIAASDGSFYSKQYLGFFLGVFSGYAESFDPKTQKIDSDFVGDIYLSIIKQSDNFKTLLTLFMFLSEVKALYNLAKKEKPEFLILDGTITSKFIIPFPLPYWFTKEEPYDLLSIVKQLYPKVKENCLSYPSIYSLSKEIEEDVLNLLSEKRRDLLEVVISQLTYYEHLITLYHFLNLEYKPIIIGLAKTSTGTDLLNSSIPDIKLFLDYCKDLGYSQPVYQNLQNLKSEFGLLKDIDPDLNNRLYDLTIESFYAKYSDIRSINLIEYFQHPDRPTVEEKEILDYLKNTTSVYNYPLRLRMVDNQVRITAADFEKIEKEIGLNFSITGREAL</sequence>
<protein>
    <submittedName>
        <fullName evidence="2">NurA domain superfamily</fullName>
    </submittedName>
</protein>
<dbReference type="SMART" id="SM00933">
    <property type="entry name" value="NurA"/>
    <property type="match status" value="1"/>
</dbReference>
<evidence type="ECO:0000313" key="2">
    <source>
        <dbReference type="EMBL" id="ACN99610.1"/>
    </source>
</evidence>
<dbReference type="HOGENOM" id="CLU_717375_0_0_0"/>
<dbReference type="KEGG" id="saf:SULAZ_1304"/>
<name>C1DVY4_SULAA</name>
<dbReference type="RefSeq" id="WP_012674922.1">
    <property type="nucleotide sequence ID" value="NC_012438.1"/>
</dbReference>
<dbReference type="AlphaFoldDB" id="C1DVY4"/>
<dbReference type="InterPro" id="IPR018977">
    <property type="entry name" value="NurA_domain"/>
</dbReference>
<accession>C1DVY4</accession>
<feature type="domain" description="NurA" evidence="1">
    <location>
        <begin position="46"/>
        <end position="353"/>
    </location>
</feature>
<dbReference type="Proteomes" id="UP000001369">
    <property type="component" value="Chromosome"/>
</dbReference>
<evidence type="ECO:0000259" key="1">
    <source>
        <dbReference type="SMART" id="SM00933"/>
    </source>
</evidence>
<keyword evidence="3" id="KW-1185">Reference proteome</keyword>